<organism evidence="1 2">
    <name type="scientific">Cyclocybe aegerita</name>
    <name type="common">Black poplar mushroom</name>
    <name type="synonym">Agrocybe aegerita</name>
    <dbReference type="NCBI Taxonomy" id="1973307"/>
    <lineage>
        <taxon>Eukaryota</taxon>
        <taxon>Fungi</taxon>
        <taxon>Dikarya</taxon>
        <taxon>Basidiomycota</taxon>
        <taxon>Agaricomycotina</taxon>
        <taxon>Agaricomycetes</taxon>
        <taxon>Agaricomycetidae</taxon>
        <taxon>Agaricales</taxon>
        <taxon>Agaricineae</taxon>
        <taxon>Bolbitiaceae</taxon>
        <taxon>Cyclocybe</taxon>
    </lineage>
</organism>
<sequence>MLEQPTLAIPTAKQEEIHVPQGEYPLKLGKLAVLVVLAVSDTFTDELWDCEVLVVVEADVELDESVGNVDGGINVCPHTSTDAGRKASKDIGTRCMVVQVEVRVAFEMKASEAVGQQGQA</sequence>
<reference evidence="1 2" key="1">
    <citation type="submission" date="2020-01" db="EMBL/GenBank/DDBJ databases">
        <authorList>
            <person name="Gupta K D."/>
        </authorList>
    </citation>
    <scope>NUCLEOTIDE SEQUENCE [LARGE SCALE GENOMIC DNA]</scope>
</reference>
<proteinExistence type="predicted"/>
<keyword evidence="2" id="KW-1185">Reference proteome</keyword>
<accession>A0A8S0VX87</accession>
<gene>
    <name evidence="1" type="ORF">AAE3_LOCUS2751</name>
</gene>
<evidence type="ECO:0000313" key="1">
    <source>
        <dbReference type="EMBL" id="CAA7260351.1"/>
    </source>
</evidence>
<evidence type="ECO:0000313" key="2">
    <source>
        <dbReference type="Proteomes" id="UP000467700"/>
    </source>
</evidence>
<dbReference type="EMBL" id="CACVBS010000029">
    <property type="protein sequence ID" value="CAA7260351.1"/>
    <property type="molecule type" value="Genomic_DNA"/>
</dbReference>
<protein>
    <submittedName>
        <fullName evidence="1">Uncharacterized protein</fullName>
    </submittedName>
</protein>
<comment type="caution">
    <text evidence="1">The sequence shown here is derived from an EMBL/GenBank/DDBJ whole genome shotgun (WGS) entry which is preliminary data.</text>
</comment>
<name>A0A8S0VX87_CYCAE</name>
<dbReference type="Proteomes" id="UP000467700">
    <property type="component" value="Unassembled WGS sequence"/>
</dbReference>
<dbReference type="AlphaFoldDB" id="A0A8S0VX87"/>